<reference evidence="3 4" key="2">
    <citation type="journal article" date="2009" name="PLoS ONE">
        <title>An integrated genetic and cytogenetic map of the cucumber genome.</title>
        <authorList>
            <person name="Ren Y."/>
            <person name="Zhang Z."/>
            <person name="Liu J."/>
            <person name="Staub J.E."/>
            <person name="Han Y."/>
            <person name="Cheng Z."/>
            <person name="Li X."/>
            <person name="Lu J."/>
            <person name="Miao H."/>
            <person name="Kang H."/>
            <person name="Xie B."/>
            <person name="Gu X."/>
            <person name="Wang X."/>
            <person name="Du Y."/>
            <person name="Jin W."/>
            <person name="Huang S."/>
        </authorList>
    </citation>
    <scope>NUCLEOTIDE SEQUENCE [LARGE SCALE GENOMIC DNA]</scope>
    <source>
        <strain evidence="4">cv. 9930</strain>
    </source>
</reference>
<dbReference type="SMART" id="SM00580">
    <property type="entry name" value="PUG"/>
    <property type="match status" value="1"/>
</dbReference>
<feature type="domain" description="WLM" evidence="2">
    <location>
        <begin position="201"/>
        <end position="394"/>
    </location>
</feature>
<dbReference type="Gene3D" id="3.10.20.90">
    <property type="entry name" value="Phosphatidylinositol 3-kinase Catalytic Subunit, Chain A, domain 1"/>
    <property type="match status" value="1"/>
</dbReference>
<dbReference type="SUPFAM" id="SSF143503">
    <property type="entry name" value="PUG domain-like"/>
    <property type="match status" value="1"/>
</dbReference>
<reference evidence="3 4" key="3">
    <citation type="journal article" date="2010" name="BMC Genomics">
        <title>Transcriptome sequencing and comparative analysis of cucumber flowers with different sex types.</title>
        <authorList>
            <person name="Guo S."/>
            <person name="Zheng Y."/>
            <person name="Joung J.G."/>
            <person name="Liu S."/>
            <person name="Zhang Z."/>
            <person name="Crasta O.R."/>
            <person name="Sobral B.W."/>
            <person name="Xu Y."/>
            <person name="Huang S."/>
            <person name="Fei Z."/>
        </authorList>
    </citation>
    <scope>NUCLEOTIDE SEQUENCE [LARGE SCALE GENOMIC DNA]</scope>
    <source>
        <strain evidence="4">cv. 9930</strain>
    </source>
</reference>
<dbReference type="OMA" id="RMMGVFD"/>
<proteinExistence type="predicted"/>
<feature type="compositionally biased region" description="Polar residues" evidence="1">
    <location>
        <begin position="397"/>
        <end position="417"/>
    </location>
</feature>
<dbReference type="Gramene" id="KGN47012">
    <property type="protein sequence ID" value="KGN47012"/>
    <property type="gene ID" value="Csa_6G169280"/>
</dbReference>
<feature type="region of interest" description="Disordered" evidence="1">
    <location>
        <begin position="1"/>
        <end position="32"/>
    </location>
</feature>
<dbReference type="PROSITE" id="PS51397">
    <property type="entry name" value="WLM"/>
    <property type="match status" value="1"/>
</dbReference>
<sequence>MVHSFGITRQRTRNALNNRDNGGRRHSSSNLPPINCRPDLHFHFSTLIEAIPQQTLLLFQHIRHPTLLKMEQQHIIYNIPVLWRGTKYMVEISSDSTLRDLGQELLKITEVKADTMRFIVPQFSSKSSKMLYPFSDEDGCLALQKFSIFKDNNKPIRMMGVSKNEVDEILNNAKKNERIVGFDEEEKRLKQRMSSKPRGVLKLPEGPYVFCEFRTLQIPGIELNPPASEALKRMHMLAADPGIVAIMNKHHWRVGIMTEMAPIGYVGVNPKCILGFNKNHGEEISLRLRTDDLKGFRKYESIKKTLLHELAHMIFSEHDANFYALDKQLNEEAAALDWTRSKGHTLTGMNYSQYHEENDVEDDFGVSQKLGGSMSHQLVNARAASVAAAYHRMTNNSDCSSGVPQVSAESNPNSSHQNKLEPDPDDSVYPKLEPDPDGSSNDQNMLGLDSNNSYNHKGKLEPAPDDSIGSENLESESEPRIIKSLVVQTDLSSTEVHPVPATNSRLLEATKSYGEPDLDDRGSSSNSKVIDTDHLSQGMQNLDCNIFQRMIVEPDPDALGEKVNTLASGRAIGHNETDCLEAGLVKNQSHLSINCKKHDTIQGEEPMQIEPDPDESLVHQVDSSKMAVDQLDPDDQEIQRIQDSVSVVCNRLREAITKLLAEVKPSESSAVVQTLFKIVKNVIEHPDEMKYRKLRKANPIIQKNVANYEAALEILFLIGFIEDALLDEIGKAETFLVLKRNDPGLLWLAKSTLETCNAL</sequence>
<dbReference type="PANTHER" id="PTHR47796">
    <property type="entry name" value="ZINC METALLOPROTEINASE-LIKE PROTEIN"/>
    <property type="match status" value="1"/>
</dbReference>
<dbReference type="eggNOG" id="KOG4842">
    <property type="taxonomic scope" value="Eukaryota"/>
</dbReference>
<feature type="compositionally biased region" description="Polar residues" evidence="1">
    <location>
        <begin position="438"/>
        <end position="455"/>
    </location>
</feature>
<dbReference type="InterPro" id="IPR018997">
    <property type="entry name" value="PUB_domain"/>
</dbReference>
<dbReference type="MEROPS" id="M80.A02"/>
<protein>
    <recommendedName>
        <fullName evidence="2">WLM domain-containing protein</fullName>
    </recommendedName>
</protein>
<dbReference type="CDD" id="cd10463">
    <property type="entry name" value="PUB_WLM"/>
    <property type="match status" value="1"/>
</dbReference>
<organism evidence="3 4">
    <name type="scientific">Cucumis sativus</name>
    <name type="common">Cucumber</name>
    <dbReference type="NCBI Taxonomy" id="3659"/>
    <lineage>
        <taxon>Eukaryota</taxon>
        <taxon>Viridiplantae</taxon>
        <taxon>Streptophyta</taxon>
        <taxon>Embryophyta</taxon>
        <taxon>Tracheophyta</taxon>
        <taxon>Spermatophyta</taxon>
        <taxon>Magnoliopsida</taxon>
        <taxon>eudicotyledons</taxon>
        <taxon>Gunneridae</taxon>
        <taxon>Pentapetalae</taxon>
        <taxon>rosids</taxon>
        <taxon>fabids</taxon>
        <taxon>Cucurbitales</taxon>
        <taxon>Cucurbitaceae</taxon>
        <taxon>Benincaseae</taxon>
        <taxon>Cucumis</taxon>
    </lineage>
</organism>
<evidence type="ECO:0000313" key="4">
    <source>
        <dbReference type="Proteomes" id="UP000029981"/>
    </source>
</evidence>
<dbReference type="Pfam" id="PF09409">
    <property type="entry name" value="PUB"/>
    <property type="match status" value="1"/>
</dbReference>
<gene>
    <name evidence="3" type="ORF">Csa_6G169280</name>
</gene>
<feature type="compositionally biased region" description="Polar residues" evidence="1">
    <location>
        <begin position="7"/>
        <end position="20"/>
    </location>
</feature>
<dbReference type="KEGG" id="csv:101220832"/>
<dbReference type="Proteomes" id="UP000029981">
    <property type="component" value="Chromosome 6"/>
</dbReference>
<evidence type="ECO:0000313" key="3">
    <source>
        <dbReference type="EMBL" id="KGN47012.1"/>
    </source>
</evidence>
<reference evidence="3 4" key="1">
    <citation type="journal article" date="2009" name="Nat. Genet.">
        <title>The genome of the cucumber, Cucumis sativus L.</title>
        <authorList>
            <person name="Huang S."/>
            <person name="Li R."/>
            <person name="Zhang Z."/>
            <person name="Li L."/>
            <person name="Gu X."/>
            <person name="Fan W."/>
            <person name="Lucas W.J."/>
            <person name="Wang X."/>
            <person name="Xie B."/>
            <person name="Ni P."/>
            <person name="Ren Y."/>
            <person name="Zhu H."/>
            <person name="Li J."/>
            <person name="Lin K."/>
            <person name="Jin W."/>
            <person name="Fei Z."/>
            <person name="Li G."/>
            <person name="Staub J."/>
            <person name="Kilian A."/>
            <person name="van der Vossen E.A."/>
            <person name="Wu Y."/>
            <person name="Guo J."/>
            <person name="He J."/>
            <person name="Jia Z."/>
            <person name="Ren Y."/>
            <person name="Tian G."/>
            <person name="Lu Y."/>
            <person name="Ruan J."/>
            <person name="Qian W."/>
            <person name="Wang M."/>
            <person name="Huang Q."/>
            <person name="Li B."/>
            <person name="Xuan Z."/>
            <person name="Cao J."/>
            <person name="Asan"/>
            <person name="Wu Z."/>
            <person name="Zhang J."/>
            <person name="Cai Q."/>
            <person name="Bai Y."/>
            <person name="Zhao B."/>
            <person name="Han Y."/>
            <person name="Li Y."/>
            <person name="Li X."/>
            <person name="Wang S."/>
            <person name="Shi Q."/>
            <person name="Liu S."/>
            <person name="Cho W.K."/>
            <person name="Kim J.Y."/>
            <person name="Xu Y."/>
            <person name="Heller-Uszynska K."/>
            <person name="Miao H."/>
            <person name="Cheng Z."/>
            <person name="Zhang S."/>
            <person name="Wu J."/>
            <person name="Yang Y."/>
            <person name="Kang H."/>
            <person name="Li M."/>
            <person name="Liang H."/>
            <person name="Ren X."/>
            <person name="Shi Z."/>
            <person name="Wen M."/>
            <person name="Jian M."/>
            <person name="Yang H."/>
            <person name="Zhang G."/>
            <person name="Yang Z."/>
            <person name="Chen R."/>
            <person name="Liu S."/>
            <person name="Li J."/>
            <person name="Ma L."/>
            <person name="Liu H."/>
            <person name="Zhou Y."/>
            <person name="Zhao J."/>
            <person name="Fang X."/>
            <person name="Li G."/>
            <person name="Fang L."/>
            <person name="Li Y."/>
            <person name="Liu D."/>
            <person name="Zheng H."/>
            <person name="Zhang Y."/>
            <person name="Qin N."/>
            <person name="Li Z."/>
            <person name="Yang G."/>
            <person name="Yang S."/>
            <person name="Bolund L."/>
            <person name="Kristiansen K."/>
            <person name="Zheng H."/>
            <person name="Li S."/>
            <person name="Zhang X."/>
            <person name="Yang H."/>
            <person name="Wang J."/>
            <person name="Sun R."/>
            <person name="Zhang B."/>
            <person name="Jiang S."/>
            <person name="Wang J."/>
            <person name="Du Y."/>
            <person name="Li S."/>
        </authorList>
    </citation>
    <scope>NUCLEOTIDE SEQUENCE [LARGE SCALE GENOMIC DNA]</scope>
    <source>
        <strain evidence="4">cv. 9930</strain>
    </source>
</reference>
<dbReference type="InterPro" id="IPR013536">
    <property type="entry name" value="WLM_dom"/>
</dbReference>
<dbReference type="Pfam" id="PF08325">
    <property type="entry name" value="WLM"/>
    <property type="match status" value="1"/>
</dbReference>
<accession>A0A0A0KF59</accession>
<keyword evidence="4" id="KW-1185">Reference proteome</keyword>
<dbReference type="STRING" id="3659.A0A0A0KF59"/>
<name>A0A0A0KF59_CUCSA</name>
<dbReference type="Gene3D" id="1.20.58.2190">
    <property type="match status" value="1"/>
</dbReference>
<dbReference type="OrthoDB" id="49605at2759"/>
<dbReference type="EMBL" id="CM002927">
    <property type="protein sequence ID" value="KGN47012.1"/>
    <property type="molecule type" value="Genomic_DNA"/>
</dbReference>
<evidence type="ECO:0000259" key="2">
    <source>
        <dbReference type="PROSITE" id="PS51397"/>
    </source>
</evidence>
<dbReference type="AlphaFoldDB" id="A0A0A0KF59"/>
<evidence type="ECO:0000256" key="1">
    <source>
        <dbReference type="SAM" id="MobiDB-lite"/>
    </source>
</evidence>
<reference evidence="3 4" key="4">
    <citation type="journal article" date="2011" name="BMC Genomics">
        <title>RNA-Seq improves annotation of protein-coding genes in the cucumber genome.</title>
        <authorList>
            <person name="Li Z."/>
            <person name="Zhang Z."/>
            <person name="Yan P."/>
            <person name="Huang S."/>
            <person name="Fei Z."/>
            <person name="Lin K."/>
        </authorList>
    </citation>
    <scope>NUCLEOTIDE SEQUENCE [LARGE SCALE GENOMIC DNA]</scope>
    <source>
        <strain evidence="4">cv. 9930</strain>
    </source>
</reference>
<feature type="region of interest" description="Disordered" evidence="1">
    <location>
        <begin position="397"/>
        <end position="479"/>
    </location>
</feature>
<dbReference type="InterPro" id="IPR036339">
    <property type="entry name" value="PUB-like_dom_sf"/>
</dbReference>
<dbReference type="PANTHER" id="PTHR47796:SF1">
    <property type="entry name" value="OS08G0500800 PROTEIN"/>
    <property type="match status" value="1"/>
</dbReference>